<comment type="subcellular location">
    <subcellularLocation>
        <location evidence="5">Cytoplasm</location>
    </subcellularLocation>
    <subcellularLocation>
        <location evidence="5">Nucleus</location>
    </subcellularLocation>
</comment>
<comment type="function">
    <text evidence="5">Component of the elongator complex which is required for multiple tRNA modifications, including mcm5U (5-methoxycarbonylmethyl uridine), mcm5s2U (5-methoxycarbonylmethyl-2-thiouridine), and ncm5U (5-carbamoylmethyl uridine). The elongator complex catalyzes formation of carboxymethyluridine in the wobble base at position 34 in tRNAs.</text>
</comment>
<sequence>MRNLRCVRNAVRKIPEDALPLTATAWDTSANSLICTFGPSESSAVVELKRLVDAGSTASDAFALIASWDAPCPLPDLACDRILSLHYFSDTLTSCLVLAGGDIVIVREDPLPGEDLIEIVGSVDAGISAAAWSPDEELLAITTCASTLLYMTRDFENVTKITFTPEDIRVSNHVSVGWGKAETQFKGKRAKALRDPTMPEKVDDGLLSSVDDGKVTITWRGDGAYLAVNSVESGKRRMIRVYSREGALDSVSEPVDYLEGALSWRPAGNIIAGVQRRDDRIDVVFFERNGLRHGEFDLRLTPDEMKTWGRNINLAWNADSTVLAVCFSDRVQLWTMGNYHYYLKQEIKCTEEQRAVSVVQPRWNPEKALRLSLSNTSRSLEYVFSVSGSSTIQPNDFGTVAVIDGKTLRVTPLRLANVPPPMALHEVVLESNATDVAINSSSTLIATLHDSEVCIYRCNITTKTAEDPVLDTRHSLGMLASKARQITFRGDSDLFVLLDSEDIGESVLCHKVLDQPDFIVLPLASPQIYSIFTSVDCSILCVQDDDGSISTVRPEHLDGQSSVCKFPVRPAWVEMVSHDEHNIVFGLTANGALYANGRLLVKNCTSVRVTPAHLVFTTTQHLLKFVHLASVEELEIPPDEPEKDERCRSIERGARLVSVMPSSYSVVLQMPRGNLETIFPRALVVAGIRRSIADKKYKKAFMACRNQRVDMNILHDHMPEQFMASIQLFLDQLKKFTHVDLFLSQLRNEDVTQTMYKETAKKPNSSAAINGASNGESAFDVSTKVNRICDAFLEVLQKRTQTNLQNIVTANVCKTPPDLDGGLSVVAKLREQDTNLAERAAEHICFLADVNQLYDHALGMYNLDVALLIAQQSQKDPREYLPYLQSLQETDLLRRQFTIDDNLGRRSKAIAHLHELDSFDELKQYAEKHELYSDAISLHKYQPERLKEIMKLYAQYLNSRNRFREAGIAFEYLSDHASATEAYRAANMWRESLASATAVPLPEAELTALAEALAEGLAETKEFYAAATVQLDYLNDLEAAARTFCKGYFFAEAMRVVGLRRRLELIESIIDPGLIEGSASMTELLADCKGQINAQVPRLRELRVKKAEDPLAFFDGVESSDIPDNVSVAPTDATTSAGTFMTRYTNRTGTVNTTTTRRTSKNRRREERKRARGKKGSVYEEEYLVNSISRLIDRVNQINEEVQRLVEGLMRRGMRERAAAVELIMEEVVAACRGCVDEVFQVEKKEPVMLPGEEGQEAVEVPTVGADGVYWDSVMAERRKKEPPVVKSFERLSLVG</sequence>
<evidence type="ECO:0000313" key="12">
    <source>
        <dbReference type="EMBL" id="KAL1623684.1"/>
    </source>
</evidence>
<evidence type="ECO:0000256" key="6">
    <source>
        <dbReference type="SAM" id="MobiDB-lite"/>
    </source>
</evidence>
<evidence type="ECO:0000313" key="13">
    <source>
        <dbReference type="Proteomes" id="UP001521116"/>
    </source>
</evidence>
<dbReference type="Pfam" id="PF23936">
    <property type="entry name" value="HB_ELP1"/>
    <property type="match status" value="1"/>
</dbReference>
<feature type="domain" description="ELP1 TPR" evidence="9">
    <location>
        <begin position="896"/>
        <end position="1055"/>
    </location>
</feature>
<dbReference type="PANTHER" id="PTHR12747">
    <property type="entry name" value="ELONGATOR COMPLEX PROTEIN 1"/>
    <property type="match status" value="1"/>
</dbReference>
<dbReference type="InterPro" id="IPR056166">
    <property type="entry name" value="TPR_ELP1"/>
</dbReference>
<feature type="region of interest" description="Disordered" evidence="6">
    <location>
        <begin position="1147"/>
        <end position="1173"/>
    </location>
</feature>
<protein>
    <recommendedName>
        <fullName evidence="5">Elongator complex protein 1</fullName>
    </recommendedName>
</protein>
<evidence type="ECO:0000256" key="5">
    <source>
        <dbReference type="PIRNR" id="PIRNR017233"/>
    </source>
</evidence>
<keyword evidence="13" id="KW-1185">Reference proteome</keyword>
<dbReference type="Proteomes" id="UP001521116">
    <property type="component" value="Unassembled WGS sequence"/>
</dbReference>
<feature type="domain" description="ELP1 first N-terminal beta-propeller" evidence="7">
    <location>
        <begin position="1"/>
        <end position="357"/>
    </location>
</feature>
<dbReference type="InterPro" id="IPR056169">
    <property type="entry name" value="HB_ELP1"/>
</dbReference>
<dbReference type="InterPro" id="IPR056164">
    <property type="entry name" value="Beta-prop_ELP1_1st"/>
</dbReference>
<keyword evidence="5" id="KW-0539">Nucleus</keyword>
<dbReference type="InterPro" id="IPR056165">
    <property type="entry name" value="Beta-prop_ELP1_2nd"/>
</dbReference>
<dbReference type="Pfam" id="PF23878">
    <property type="entry name" value="TPR_ELP1"/>
    <property type="match status" value="1"/>
</dbReference>
<comment type="similarity">
    <text evidence="2 5">Belongs to the ELP1/IKA1 family.</text>
</comment>
<feature type="compositionally biased region" description="Low complexity" evidence="6">
    <location>
        <begin position="1147"/>
        <end position="1157"/>
    </location>
</feature>
<evidence type="ECO:0000256" key="3">
    <source>
        <dbReference type="ARBA" id="ARBA00022490"/>
    </source>
</evidence>
<dbReference type="InterPro" id="IPR036322">
    <property type="entry name" value="WD40_repeat_dom_sf"/>
</dbReference>
<evidence type="ECO:0000256" key="2">
    <source>
        <dbReference type="ARBA" id="ARBA00006086"/>
    </source>
</evidence>
<dbReference type="SUPFAM" id="SSF69322">
    <property type="entry name" value="Tricorn protease domain 2"/>
    <property type="match status" value="1"/>
</dbReference>
<evidence type="ECO:0000259" key="8">
    <source>
        <dbReference type="Pfam" id="PF23797"/>
    </source>
</evidence>
<feature type="domain" description="ELP1 alpha-solenoid" evidence="10">
    <location>
        <begin position="681"/>
        <end position="887"/>
    </location>
</feature>
<comment type="pathway">
    <text evidence="1">tRNA modification; 5-methoxycarbonylmethyl-2-thiouridine-tRNA biosynthesis.</text>
</comment>
<reference evidence="12 13" key="1">
    <citation type="submission" date="2024-02" db="EMBL/GenBank/DDBJ databases">
        <title>De novo assembly and annotation of 12 fungi associated with fruit tree decline syndrome in Ontario, Canada.</title>
        <authorList>
            <person name="Sulman M."/>
            <person name="Ellouze W."/>
            <person name="Ilyukhin E."/>
        </authorList>
    </citation>
    <scope>NUCLEOTIDE SEQUENCE [LARGE SCALE GENOMIC DNA]</scope>
    <source>
        <strain evidence="12 13">M1-105</strain>
    </source>
</reference>
<evidence type="ECO:0000259" key="7">
    <source>
        <dbReference type="Pfam" id="PF04762"/>
    </source>
</evidence>
<keyword evidence="3 5" id="KW-0963">Cytoplasm</keyword>
<dbReference type="Pfam" id="PF23925">
    <property type="entry name" value="A-sol_ELP1"/>
    <property type="match status" value="1"/>
</dbReference>
<dbReference type="PIRSF" id="PIRSF017233">
    <property type="entry name" value="IKAP"/>
    <property type="match status" value="1"/>
</dbReference>
<comment type="caution">
    <text evidence="12">The sequence shown here is derived from an EMBL/GenBank/DDBJ whole genome shotgun (WGS) entry which is preliminary data.</text>
</comment>
<proteinExistence type="inferred from homology"/>
<dbReference type="InterPro" id="IPR006849">
    <property type="entry name" value="Elp1"/>
</dbReference>
<dbReference type="Pfam" id="PF23797">
    <property type="entry name" value="Beta-prop_ELP1_2nd"/>
    <property type="match status" value="1"/>
</dbReference>
<dbReference type="InterPro" id="IPR056167">
    <property type="entry name" value="A-sol_ELP1"/>
</dbReference>
<feature type="domain" description="ELP1 N-terminal second beta-propeller" evidence="8">
    <location>
        <begin position="402"/>
        <end position="657"/>
    </location>
</feature>
<gene>
    <name evidence="12" type="primary">ELP1</name>
    <name evidence="12" type="ORF">SLS56_008133</name>
</gene>
<feature type="domain" description="ELP1 three-helical bundle" evidence="11">
    <location>
        <begin position="1065"/>
        <end position="1231"/>
    </location>
</feature>
<dbReference type="Pfam" id="PF04762">
    <property type="entry name" value="Beta-prop_ELP1_1st"/>
    <property type="match status" value="1"/>
</dbReference>
<evidence type="ECO:0000259" key="11">
    <source>
        <dbReference type="Pfam" id="PF23936"/>
    </source>
</evidence>
<evidence type="ECO:0000256" key="4">
    <source>
        <dbReference type="ARBA" id="ARBA00022694"/>
    </source>
</evidence>
<dbReference type="SUPFAM" id="SSF50978">
    <property type="entry name" value="WD40 repeat-like"/>
    <property type="match status" value="1"/>
</dbReference>
<dbReference type="PANTHER" id="PTHR12747:SF0">
    <property type="entry name" value="ELONGATOR COMPLEX PROTEIN 1"/>
    <property type="match status" value="1"/>
</dbReference>
<dbReference type="EMBL" id="JAJVDC020000115">
    <property type="protein sequence ID" value="KAL1623684.1"/>
    <property type="molecule type" value="Genomic_DNA"/>
</dbReference>
<evidence type="ECO:0000259" key="9">
    <source>
        <dbReference type="Pfam" id="PF23878"/>
    </source>
</evidence>
<accession>A0ABR3SMG9</accession>
<name>A0ABR3SMG9_9PEZI</name>
<evidence type="ECO:0000256" key="1">
    <source>
        <dbReference type="ARBA" id="ARBA00005043"/>
    </source>
</evidence>
<keyword evidence="4" id="KW-0819">tRNA processing</keyword>
<organism evidence="12 13">
    <name type="scientific">Neofusicoccum ribis</name>
    <dbReference type="NCBI Taxonomy" id="45134"/>
    <lineage>
        <taxon>Eukaryota</taxon>
        <taxon>Fungi</taxon>
        <taxon>Dikarya</taxon>
        <taxon>Ascomycota</taxon>
        <taxon>Pezizomycotina</taxon>
        <taxon>Dothideomycetes</taxon>
        <taxon>Dothideomycetes incertae sedis</taxon>
        <taxon>Botryosphaeriales</taxon>
        <taxon>Botryosphaeriaceae</taxon>
        <taxon>Neofusicoccum</taxon>
    </lineage>
</organism>
<evidence type="ECO:0000259" key="10">
    <source>
        <dbReference type="Pfam" id="PF23925"/>
    </source>
</evidence>